<name>A0A7I4YT68_HAECO</name>
<keyword evidence="2" id="KW-1185">Reference proteome</keyword>
<accession>A0A7I4YT68</accession>
<dbReference type="Proteomes" id="UP000025227">
    <property type="component" value="Unplaced"/>
</dbReference>
<dbReference type="WBParaSite" id="HCON_00138640-00001">
    <property type="protein sequence ID" value="HCON_00138640-00001"/>
    <property type="gene ID" value="HCON_00138640"/>
</dbReference>
<feature type="chain" id="PRO_5035476050" evidence="1">
    <location>
        <begin position="25"/>
        <end position="143"/>
    </location>
</feature>
<feature type="signal peptide" evidence="1">
    <location>
        <begin position="1"/>
        <end position="24"/>
    </location>
</feature>
<dbReference type="OrthoDB" id="10357695at2759"/>
<organism evidence="2 3">
    <name type="scientific">Haemonchus contortus</name>
    <name type="common">Barber pole worm</name>
    <dbReference type="NCBI Taxonomy" id="6289"/>
    <lineage>
        <taxon>Eukaryota</taxon>
        <taxon>Metazoa</taxon>
        <taxon>Ecdysozoa</taxon>
        <taxon>Nematoda</taxon>
        <taxon>Chromadorea</taxon>
        <taxon>Rhabditida</taxon>
        <taxon>Rhabditina</taxon>
        <taxon>Rhabditomorpha</taxon>
        <taxon>Strongyloidea</taxon>
        <taxon>Trichostrongylidae</taxon>
        <taxon>Haemonchus</taxon>
    </lineage>
</organism>
<evidence type="ECO:0000313" key="3">
    <source>
        <dbReference type="WBParaSite" id="HCON_00138640-00001"/>
    </source>
</evidence>
<proteinExistence type="predicted"/>
<evidence type="ECO:0000313" key="2">
    <source>
        <dbReference type="Proteomes" id="UP000025227"/>
    </source>
</evidence>
<protein>
    <submittedName>
        <fullName evidence="3">SCP domain-containing protein</fullName>
    </submittedName>
</protein>
<reference evidence="3" key="1">
    <citation type="submission" date="2020-12" db="UniProtKB">
        <authorList>
            <consortium name="WormBaseParasite"/>
        </authorList>
    </citation>
    <scope>IDENTIFICATION</scope>
    <source>
        <strain evidence="3">MHco3</strain>
    </source>
</reference>
<dbReference type="AlphaFoldDB" id="A0A7I4YT68"/>
<keyword evidence="1" id="KW-0732">Signal</keyword>
<evidence type="ECO:0000256" key="1">
    <source>
        <dbReference type="SAM" id="SignalP"/>
    </source>
</evidence>
<sequence>MHLKALSLICIAFLFNGGYSKATSDKICKKKNIPESVQSFVLEKLKETRPETSKVKELAYDCGLTKKALRLGWPGVTTYFDARGNFTWTDWEGSLNKALGSEYAKRDIPKMWSSGASKVGCAIRLKTFDNSLHEILLRCVYSK</sequence>